<dbReference type="Pfam" id="PF03746">
    <property type="entry name" value="LamB_YcsF"/>
    <property type="match status" value="1"/>
</dbReference>
<dbReference type="InterPro" id="IPR011330">
    <property type="entry name" value="Glyco_hydro/deAcase_b/a-brl"/>
</dbReference>
<dbReference type="AlphaFoldDB" id="B3T745"/>
<dbReference type="EMBL" id="EU016627">
    <property type="protein sequence ID" value="ABZ08404.1"/>
    <property type="molecule type" value="Genomic_DNA"/>
</dbReference>
<organism evidence="1">
    <name type="scientific">uncultured marine crenarchaeote HF4000_APKG2O16</name>
    <dbReference type="NCBI Taxonomy" id="455582"/>
    <lineage>
        <taxon>Archaea</taxon>
        <taxon>Nitrososphaerota</taxon>
        <taxon>Nitrososphaeria</taxon>
        <taxon>Nitrosopumilales</taxon>
        <taxon>environmental samples</taxon>
    </lineage>
</organism>
<dbReference type="NCBIfam" id="NF003816">
    <property type="entry name" value="PRK05406.1-5"/>
    <property type="match status" value="1"/>
</dbReference>
<dbReference type="PANTHER" id="PTHR30292:SF0">
    <property type="entry name" value="5-OXOPROLINASE SUBUNIT A"/>
    <property type="match status" value="1"/>
</dbReference>
<dbReference type="PANTHER" id="PTHR30292">
    <property type="entry name" value="UNCHARACTERIZED PROTEIN YBGL-RELATED"/>
    <property type="match status" value="1"/>
</dbReference>
<sequence length="239" mass="25940">MMDINSDMGEINRLLDDGTYEKLMNYVTSINLACGGHAGDEIMMAAMVALAKDKGVNVGAHPSYPDKENFGRIDMDMDQNELLDSVRDQIQLLVDIGTENGVELTHVKPHGALYNRAVNDEGVAQTIGKAIMQVNPSLKVMGLAGSNMLTVFKTLGLEPVGEAFADRSYESDGTLRNRKYDDALITDPDKAAFQAKNMVEGTVISFEGKAIEMNAQTICIHSDTPNAVAIAEAVREEIN</sequence>
<accession>B3T745</accession>
<name>B3T745_9ARCH</name>
<dbReference type="GO" id="GO:0005975">
    <property type="term" value="P:carbohydrate metabolic process"/>
    <property type="evidence" value="ECO:0007669"/>
    <property type="project" value="InterPro"/>
</dbReference>
<gene>
    <name evidence="1" type="ORF">ALOHA_HF4000APKG2O16ctg15g1</name>
</gene>
<protein>
    <submittedName>
        <fullName evidence="1">Putative LamB/YcsF family protein</fullName>
    </submittedName>
</protein>
<dbReference type="InterPro" id="IPR005501">
    <property type="entry name" value="LamB/YcsF/PxpA-like"/>
</dbReference>
<dbReference type="Gene3D" id="3.20.20.370">
    <property type="entry name" value="Glycoside hydrolase/deacetylase"/>
    <property type="match status" value="1"/>
</dbReference>
<proteinExistence type="predicted"/>
<dbReference type="NCBIfam" id="NF003814">
    <property type="entry name" value="PRK05406.1-3"/>
    <property type="match status" value="1"/>
</dbReference>
<dbReference type="CDD" id="cd10801">
    <property type="entry name" value="LamB_YcsF_like_1"/>
    <property type="match status" value="1"/>
</dbReference>
<reference evidence="1" key="1">
    <citation type="journal article" date="2008" name="ISME J.">
        <title>Genomic patterns of recombination, clonal divergence and environment in marine microbial populations.</title>
        <authorList>
            <person name="Konstantinidis K.T."/>
            <person name="Delong E.F."/>
        </authorList>
    </citation>
    <scope>NUCLEOTIDE SEQUENCE</scope>
</reference>
<dbReference type="SUPFAM" id="SSF88713">
    <property type="entry name" value="Glycoside hydrolase/deacetylase"/>
    <property type="match status" value="1"/>
</dbReference>
<evidence type="ECO:0000313" key="1">
    <source>
        <dbReference type="EMBL" id="ABZ08404.1"/>
    </source>
</evidence>